<accession>A0A6P8B096</accession>
<evidence type="ECO:0000256" key="1">
    <source>
        <dbReference type="SAM" id="MobiDB-lite"/>
    </source>
</evidence>
<feature type="compositionally biased region" description="Low complexity" evidence="1">
    <location>
        <begin position="753"/>
        <end position="765"/>
    </location>
</feature>
<feature type="compositionally biased region" description="Pro residues" evidence="1">
    <location>
        <begin position="871"/>
        <end position="886"/>
    </location>
</feature>
<feature type="region of interest" description="Disordered" evidence="1">
    <location>
        <begin position="715"/>
        <end position="814"/>
    </location>
</feature>
<feature type="region of interest" description="Disordered" evidence="1">
    <location>
        <begin position="871"/>
        <end position="920"/>
    </location>
</feature>
<proteinExistence type="predicted"/>
<feature type="compositionally biased region" description="Low complexity" evidence="1">
    <location>
        <begin position="512"/>
        <end position="554"/>
    </location>
</feature>
<dbReference type="PANTHER" id="PTHR45691">
    <property type="entry name" value="PROTEIN DIAPHANOUS"/>
    <property type="match status" value="1"/>
</dbReference>
<dbReference type="Pfam" id="PF20566">
    <property type="entry name" value="Eap1"/>
    <property type="match status" value="2"/>
</dbReference>
<dbReference type="InterPro" id="IPR046784">
    <property type="entry name" value="Eap1"/>
</dbReference>
<keyword evidence="2" id="KW-1185">Reference proteome</keyword>
<dbReference type="Proteomes" id="UP000515153">
    <property type="component" value="Unplaced"/>
</dbReference>
<dbReference type="GeneID" id="41962433"/>
<dbReference type="KEGG" id="pgri:PgNI_07514"/>
<dbReference type="GO" id="GO:0005884">
    <property type="term" value="C:actin filament"/>
    <property type="evidence" value="ECO:0007669"/>
    <property type="project" value="TreeGrafter"/>
</dbReference>
<dbReference type="PANTHER" id="PTHR45691:SF6">
    <property type="entry name" value="PROTEIN DIAPHANOUS"/>
    <property type="match status" value="1"/>
</dbReference>
<dbReference type="OrthoDB" id="2504266at2759"/>
<dbReference type="InterPro" id="IPR051412">
    <property type="entry name" value="Formin_Homology_Diaphanous_sf"/>
</dbReference>
<organism evidence="2 3">
    <name type="scientific">Pyricularia grisea</name>
    <name type="common">Crabgrass-specific blast fungus</name>
    <name type="synonym">Magnaporthe grisea</name>
    <dbReference type="NCBI Taxonomy" id="148305"/>
    <lineage>
        <taxon>Eukaryota</taxon>
        <taxon>Fungi</taxon>
        <taxon>Dikarya</taxon>
        <taxon>Ascomycota</taxon>
        <taxon>Pezizomycotina</taxon>
        <taxon>Sordariomycetes</taxon>
        <taxon>Sordariomycetidae</taxon>
        <taxon>Magnaporthales</taxon>
        <taxon>Pyriculariaceae</taxon>
        <taxon>Pyricularia</taxon>
    </lineage>
</organism>
<dbReference type="RefSeq" id="XP_030980661.1">
    <property type="nucleotide sequence ID" value="XM_031127524.1"/>
</dbReference>
<sequence length="920" mass="101927">MATRYTEEVLLHLRLSPLCVRPSNLPPPEEWMGPPPDNIRNSTRTTTDNRSKAQDAPLVDYTNRRPEANRHASRNSANPDDIILGPPRTSFASASARNNFKLGDNDKPARDQESRGDRFNFRHRNGEPDQSHDRSSDRFRDGRGNLRRRDDGDQDSDGWSTVKPRKSFGHEGAERFQHGRGGAFRTDQSRDERKLRDKDEFDSTRDRQRRPFDNHGRDRDGEDADPRWNLTRGRSEPWFRDNNHDDRDRGDKADRQDRERPSQRERIDRAKSWRDRDQHDQRDRVDRHSDRRFDHRNERDPEWLDEPAGEKAGGHTEEDFKKFMESMKAGQSGPKKPENTQPSQADNATGNNASLPKSEPAAKSASSEDKFFSKFISPVEAGSEKQDESSSKRDSLPAGQAAKSSRFTSFFAAPHAHAEPPAPPQPEAGSAAAMPPGHLPPGANGGALAAFFGGAFEAGSNSHAPQQDQSEKQAFAALLQKLQLQTISSPSPTASPHAPPPAPGLEQPPMGQQHHQPSAAHKPQQQQQNPMLPNQMPLPQQHQQQHQQPAQQGPGQPPRPQQQQQQSPLYQQQQQQHHHLQLQHAMQDARQKNTVLSPEHFQQYGGERRGPQPPHFQEMVGGRGMPPSQPATTRPEQMLQDLVEQRHQAPSQGSGHGDNMAPQVNPQHEFLMQLMQRHRNEPEPRRTEELLMKMPQPQKQAVNLPMMAERELEFQRERQASGSQRPMRPQGPPGLFEDQFHRPEVDGRPPQPQGQGRPAQGQPQPTQILQRPPPGLDHQMHPGFMPGGAQGPPFGQQRGPMIPPPGLPGGLPGLGVPGVPGVPVGGPIGPASPNRHIPGMFPPNFPPGAFPPPEAMVGPHRMQPPPGLFGGPPPPGHPGFPPPGPPGLAAFQGGPDGMPLGAHFDGRGMPPPGAGGQFRR</sequence>
<feature type="compositionally biased region" description="Basic and acidic residues" evidence="1">
    <location>
        <begin position="233"/>
        <end position="325"/>
    </location>
</feature>
<feature type="compositionally biased region" description="Basic and acidic residues" evidence="1">
    <location>
        <begin position="187"/>
        <end position="226"/>
    </location>
</feature>
<feature type="compositionally biased region" description="Basic and acidic residues" evidence="1">
    <location>
        <begin position="738"/>
        <end position="747"/>
    </location>
</feature>
<feature type="compositionally biased region" description="Pro residues" evidence="1">
    <location>
        <begin position="24"/>
        <end position="37"/>
    </location>
</feature>
<dbReference type="AlphaFoldDB" id="A0A6P8B096"/>
<feature type="compositionally biased region" description="Polar residues" evidence="1">
    <location>
        <begin position="339"/>
        <end position="352"/>
    </location>
</feature>
<gene>
    <name evidence="3" type="ORF">PgNI_07514</name>
</gene>
<protein>
    <submittedName>
        <fullName evidence="3">Uncharacterized protein</fullName>
    </submittedName>
</protein>
<feature type="compositionally biased region" description="Basic and acidic residues" evidence="1">
    <location>
        <begin position="382"/>
        <end position="395"/>
    </location>
</feature>
<dbReference type="GO" id="GO:0030041">
    <property type="term" value="P:actin filament polymerization"/>
    <property type="evidence" value="ECO:0007669"/>
    <property type="project" value="TreeGrafter"/>
</dbReference>
<name>A0A6P8B096_PYRGI</name>
<feature type="compositionally biased region" description="Low complexity" evidence="1">
    <location>
        <begin position="446"/>
        <end position="459"/>
    </location>
</feature>
<feature type="compositionally biased region" description="Low complexity" evidence="1">
    <location>
        <begin position="472"/>
        <end position="496"/>
    </location>
</feature>
<evidence type="ECO:0000313" key="3">
    <source>
        <dbReference type="RefSeq" id="XP_030980661.1"/>
    </source>
</evidence>
<feature type="compositionally biased region" description="Low complexity" evidence="1">
    <location>
        <begin position="791"/>
        <end position="800"/>
    </location>
</feature>
<feature type="compositionally biased region" description="Low complexity" evidence="1">
    <location>
        <begin position="353"/>
        <end position="365"/>
    </location>
</feature>
<feature type="compositionally biased region" description="Low complexity" evidence="1">
    <location>
        <begin position="561"/>
        <end position="575"/>
    </location>
</feature>
<evidence type="ECO:0000313" key="2">
    <source>
        <dbReference type="Proteomes" id="UP000515153"/>
    </source>
</evidence>
<feature type="compositionally biased region" description="Basic and acidic residues" evidence="1">
    <location>
        <begin position="168"/>
        <end position="177"/>
    </location>
</feature>
<reference evidence="3" key="1">
    <citation type="journal article" date="2019" name="Mol. Biol. Evol.">
        <title>Blast fungal genomes show frequent chromosomal changes, gene gains and losses, and effector gene turnover.</title>
        <authorList>
            <person name="Gomez Luciano L.B."/>
            <person name="Jason Tsai I."/>
            <person name="Chuma I."/>
            <person name="Tosa Y."/>
            <person name="Chen Y.H."/>
            <person name="Li J.Y."/>
            <person name="Li M.Y."/>
            <person name="Jade Lu M.Y."/>
            <person name="Nakayashiki H."/>
            <person name="Li W.H."/>
        </authorList>
    </citation>
    <scope>NUCLEOTIDE SEQUENCE</scope>
    <source>
        <strain evidence="3">NI907</strain>
    </source>
</reference>
<feature type="compositionally biased region" description="Basic and acidic residues" evidence="1">
    <location>
        <begin position="103"/>
        <end position="151"/>
    </location>
</feature>
<reference evidence="3" key="3">
    <citation type="submission" date="2025-08" db="UniProtKB">
        <authorList>
            <consortium name="RefSeq"/>
        </authorList>
    </citation>
    <scope>IDENTIFICATION</scope>
    <source>
        <strain evidence="3">NI907</strain>
    </source>
</reference>
<feature type="region of interest" description="Disordered" evidence="1">
    <location>
        <begin position="19"/>
        <end position="663"/>
    </location>
</feature>
<reference evidence="3" key="2">
    <citation type="submission" date="2019-10" db="EMBL/GenBank/DDBJ databases">
        <authorList>
            <consortium name="NCBI Genome Project"/>
        </authorList>
    </citation>
    <scope>NUCLEOTIDE SEQUENCE</scope>
    <source>
        <strain evidence="3">NI907</strain>
    </source>
</reference>